<evidence type="ECO:0000313" key="12">
    <source>
        <dbReference type="Proteomes" id="UP001355653"/>
    </source>
</evidence>
<dbReference type="SUPFAM" id="SSF52172">
    <property type="entry name" value="CheY-like"/>
    <property type="match status" value="1"/>
</dbReference>
<evidence type="ECO:0000256" key="3">
    <source>
        <dbReference type="ARBA" id="ARBA00022553"/>
    </source>
</evidence>
<keyword evidence="6" id="KW-0238">DNA-binding</keyword>
<keyword evidence="12" id="KW-1185">Reference proteome</keyword>
<dbReference type="PROSITE" id="PS01124">
    <property type="entry name" value="HTH_ARAC_FAMILY_2"/>
    <property type="match status" value="1"/>
</dbReference>
<feature type="modified residue" description="4-aspartylphosphate" evidence="8">
    <location>
        <position position="55"/>
    </location>
</feature>
<dbReference type="Gene3D" id="1.10.10.60">
    <property type="entry name" value="Homeodomain-like"/>
    <property type="match status" value="2"/>
</dbReference>
<dbReference type="InterPro" id="IPR009057">
    <property type="entry name" value="Homeodomain-like_sf"/>
</dbReference>
<dbReference type="SMART" id="SM00448">
    <property type="entry name" value="REC"/>
    <property type="match status" value="1"/>
</dbReference>
<evidence type="ECO:0000256" key="2">
    <source>
        <dbReference type="ARBA" id="ARBA00022490"/>
    </source>
</evidence>
<dbReference type="InterPro" id="IPR051552">
    <property type="entry name" value="HptR"/>
</dbReference>
<protein>
    <submittedName>
        <fullName evidence="11">Response regulator</fullName>
    </submittedName>
</protein>
<name>A0ABU6DCM2_9BACL</name>
<dbReference type="Gene3D" id="3.40.50.2300">
    <property type="match status" value="1"/>
</dbReference>
<organism evidence="11 12">
    <name type="scientific">Paenibacillus chondroitinus</name>
    <dbReference type="NCBI Taxonomy" id="59842"/>
    <lineage>
        <taxon>Bacteria</taxon>
        <taxon>Bacillati</taxon>
        <taxon>Bacillota</taxon>
        <taxon>Bacilli</taxon>
        <taxon>Bacillales</taxon>
        <taxon>Paenibacillaceae</taxon>
        <taxon>Paenibacillus</taxon>
    </lineage>
</organism>
<keyword evidence="5" id="KW-0805">Transcription regulation</keyword>
<dbReference type="CDD" id="cd17536">
    <property type="entry name" value="REC_YesN-like"/>
    <property type="match status" value="1"/>
</dbReference>
<dbReference type="PROSITE" id="PS50110">
    <property type="entry name" value="RESPONSE_REGULATORY"/>
    <property type="match status" value="1"/>
</dbReference>
<keyword evidence="2" id="KW-0963">Cytoplasm</keyword>
<evidence type="ECO:0000259" key="9">
    <source>
        <dbReference type="PROSITE" id="PS01124"/>
    </source>
</evidence>
<gene>
    <name evidence="11" type="ORF">P5G65_16520</name>
</gene>
<comment type="subcellular location">
    <subcellularLocation>
        <location evidence="1">Cytoplasm</location>
    </subcellularLocation>
</comment>
<dbReference type="InterPro" id="IPR018060">
    <property type="entry name" value="HTH_AraC"/>
</dbReference>
<keyword evidence="3 8" id="KW-0597">Phosphoprotein</keyword>
<evidence type="ECO:0000256" key="8">
    <source>
        <dbReference type="PROSITE-ProRule" id="PRU00169"/>
    </source>
</evidence>
<dbReference type="InterPro" id="IPR018062">
    <property type="entry name" value="HTH_AraC-typ_CS"/>
</dbReference>
<proteinExistence type="predicted"/>
<evidence type="ECO:0000259" key="10">
    <source>
        <dbReference type="PROSITE" id="PS50110"/>
    </source>
</evidence>
<dbReference type="Pfam" id="PF00072">
    <property type="entry name" value="Response_reg"/>
    <property type="match status" value="1"/>
</dbReference>
<accession>A0ABU6DCM2</accession>
<feature type="domain" description="HTH araC/xylS-type" evidence="9">
    <location>
        <begin position="417"/>
        <end position="515"/>
    </location>
</feature>
<comment type="caution">
    <text evidence="11">The sequence shown here is derived from an EMBL/GenBank/DDBJ whole genome shotgun (WGS) entry which is preliminary data.</text>
</comment>
<dbReference type="PROSITE" id="PS00041">
    <property type="entry name" value="HTH_ARAC_FAMILY_1"/>
    <property type="match status" value="1"/>
</dbReference>
<keyword evidence="7" id="KW-0804">Transcription</keyword>
<evidence type="ECO:0000313" key="11">
    <source>
        <dbReference type="EMBL" id="MEB4795507.1"/>
    </source>
</evidence>
<evidence type="ECO:0000256" key="5">
    <source>
        <dbReference type="ARBA" id="ARBA00023015"/>
    </source>
</evidence>
<dbReference type="InterPro" id="IPR001789">
    <property type="entry name" value="Sig_transdc_resp-reg_receiver"/>
</dbReference>
<dbReference type="Pfam" id="PF12833">
    <property type="entry name" value="HTH_18"/>
    <property type="match status" value="1"/>
</dbReference>
<evidence type="ECO:0000256" key="1">
    <source>
        <dbReference type="ARBA" id="ARBA00004496"/>
    </source>
</evidence>
<dbReference type="PANTHER" id="PTHR42713:SF3">
    <property type="entry name" value="TRANSCRIPTIONAL REGULATORY PROTEIN HPTR"/>
    <property type="match status" value="1"/>
</dbReference>
<keyword evidence="4" id="KW-0902">Two-component regulatory system</keyword>
<evidence type="ECO:0000256" key="4">
    <source>
        <dbReference type="ARBA" id="ARBA00023012"/>
    </source>
</evidence>
<dbReference type="InterPro" id="IPR011006">
    <property type="entry name" value="CheY-like_superfamily"/>
</dbReference>
<sequence>MFKVLLVDDEVFVRRGLQKLMKWEEYKFTLVGEAKNGGEALDMINRLKPDVVITDIMLPVLDGLGLIRSVKEAGQVDPEFIIISGHDDFKYAQQAIRYGVQDYILKPIDVKELGDTLQRLVVSISRKHLTALTEGRHALGSVLEVLLQEDLQEHEAARYIEGLGIESNATGFLFAWAEIQVAPGEQQVSLKVFQEVLSSFGRAGGRIPVLENMPGRFGMLLSAEVLNQWGNEVSHSLAELRAEISRQLINEVTIFAGDIVNSIVHLQQSYFGANESVKHKYAEDGKNVILYGKVKSKPLDMTEMAPSLYNQLMVELEENNKQAFVEIIDGMFLTFRNQRFALQTVVSLLCAFNLRVIDVIKQMYGDDEEQRRLLKILKGDHQAWSLQRLKEHFLQMTSQAAEYIAQLRKEQNKGDIEKIKKFIDTHYSENINLKSIAAQFYMNSVYLGQLFRKTYGAYFNGYLLKLRVEEAKKLLRQTDLRMYEIAARVGIPNANYFVTQFEKWEKVSPLEYRNKLVNKK</sequence>
<dbReference type="RefSeq" id="WP_127452587.1">
    <property type="nucleotide sequence ID" value="NZ_JAROBY010000026.1"/>
</dbReference>
<dbReference type="EMBL" id="JAROBY010000026">
    <property type="protein sequence ID" value="MEB4795507.1"/>
    <property type="molecule type" value="Genomic_DNA"/>
</dbReference>
<dbReference type="PANTHER" id="PTHR42713">
    <property type="entry name" value="HISTIDINE KINASE-RELATED"/>
    <property type="match status" value="1"/>
</dbReference>
<dbReference type="SUPFAM" id="SSF46689">
    <property type="entry name" value="Homeodomain-like"/>
    <property type="match status" value="2"/>
</dbReference>
<reference evidence="11 12" key="1">
    <citation type="submission" date="2023-03" db="EMBL/GenBank/DDBJ databases">
        <title>Bacillus Genome Sequencing.</title>
        <authorList>
            <person name="Dunlap C."/>
        </authorList>
    </citation>
    <scope>NUCLEOTIDE SEQUENCE [LARGE SCALE GENOMIC DNA]</scope>
    <source>
        <strain evidence="11 12">NRS-1351</strain>
    </source>
</reference>
<evidence type="ECO:0000256" key="7">
    <source>
        <dbReference type="ARBA" id="ARBA00023163"/>
    </source>
</evidence>
<dbReference type="Proteomes" id="UP001355653">
    <property type="component" value="Unassembled WGS sequence"/>
</dbReference>
<dbReference type="SMART" id="SM00342">
    <property type="entry name" value="HTH_ARAC"/>
    <property type="match status" value="1"/>
</dbReference>
<feature type="domain" description="Response regulatory" evidence="10">
    <location>
        <begin position="3"/>
        <end position="121"/>
    </location>
</feature>
<evidence type="ECO:0000256" key="6">
    <source>
        <dbReference type="ARBA" id="ARBA00023125"/>
    </source>
</evidence>